<reference evidence="5" key="1">
    <citation type="submission" date="2017-11" db="EMBL/GenBank/DDBJ databases">
        <authorList>
            <person name="Seth-Smith MB H."/>
        </authorList>
    </citation>
    <scope>NUCLEOTIDE SEQUENCE [LARGE SCALE GENOMIC DNA]</scope>
</reference>
<dbReference type="KEGG" id="chla:C834K_0879"/>
<organism evidence="4 5">
    <name type="scientific">Chlamydia poikilotherma</name>
    <dbReference type="NCBI Taxonomy" id="1967783"/>
    <lineage>
        <taxon>Bacteria</taxon>
        <taxon>Pseudomonadati</taxon>
        <taxon>Chlamydiota</taxon>
        <taxon>Chlamydiia</taxon>
        <taxon>Chlamydiales</taxon>
        <taxon>Chlamydiaceae</taxon>
        <taxon>Chlamydia/Chlamydophila group</taxon>
        <taxon>Chlamydia</taxon>
    </lineage>
</organism>
<dbReference type="EMBL" id="LS992154">
    <property type="protein sequence ID" value="SYX09317.1"/>
    <property type="molecule type" value="Genomic_DNA"/>
</dbReference>
<dbReference type="Pfam" id="PF01740">
    <property type="entry name" value="STAS"/>
    <property type="match status" value="1"/>
</dbReference>
<dbReference type="PANTHER" id="PTHR33495:SF14">
    <property type="entry name" value="ANTI-SIGMA FACTOR ANTAGONIST"/>
    <property type="match status" value="1"/>
</dbReference>
<sequence length="110" mass="12257">MDWLTKQYGDIFVVSLEGALDAVSVPKAEVFLDKKVNEGNHKMVLNFQQVTYMSSAGIRLLFSLSKLLQARQGLLCICCVQDVVADVIRIAGVDQLLPVCQSEQECFTKF</sequence>
<dbReference type="NCBIfam" id="TIGR00377">
    <property type="entry name" value="ant_ant_sig"/>
    <property type="match status" value="1"/>
</dbReference>
<dbReference type="Proteomes" id="UP000258476">
    <property type="component" value="Chromosome"/>
</dbReference>
<evidence type="ECO:0000259" key="3">
    <source>
        <dbReference type="PROSITE" id="PS50801"/>
    </source>
</evidence>
<evidence type="ECO:0000256" key="1">
    <source>
        <dbReference type="ARBA" id="ARBA00009013"/>
    </source>
</evidence>
<protein>
    <recommendedName>
        <fullName evidence="2">Anti-sigma factor antagonist</fullName>
    </recommendedName>
</protein>
<dbReference type="PANTHER" id="PTHR33495">
    <property type="entry name" value="ANTI-SIGMA FACTOR ANTAGONIST TM_1081-RELATED-RELATED"/>
    <property type="match status" value="1"/>
</dbReference>
<dbReference type="CDD" id="cd07043">
    <property type="entry name" value="STAS_anti-anti-sigma_factors"/>
    <property type="match status" value="1"/>
</dbReference>
<dbReference type="InterPro" id="IPR003658">
    <property type="entry name" value="Anti-sigma_ant"/>
</dbReference>
<evidence type="ECO:0000313" key="4">
    <source>
        <dbReference type="EMBL" id="SYX09317.1"/>
    </source>
</evidence>
<dbReference type="GO" id="GO:0043856">
    <property type="term" value="F:anti-sigma factor antagonist activity"/>
    <property type="evidence" value="ECO:0007669"/>
    <property type="project" value="InterPro"/>
</dbReference>
<dbReference type="SUPFAM" id="SSF52091">
    <property type="entry name" value="SpoIIaa-like"/>
    <property type="match status" value="1"/>
</dbReference>
<dbReference type="InterPro" id="IPR036513">
    <property type="entry name" value="STAS_dom_sf"/>
</dbReference>
<evidence type="ECO:0000256" key="2">
    <source>
        <dbReference type="RuleBase" id="RU003749"/>
    </source>
</evidence>
<feature type="domain" description="STAS" evidence="3">
    <location>
        <begin position="1"/>
        <end position="110"/>
    </location>
</feature>
<dbReference type="PROSITE" id="PS50801">
    <property type="entry name" value="STAS"/>
    <property type="match status" value="1"/>
</dbReference>
<dbReference type="RefSeq" id="WP_117274785.1">
    <property type="nucleotide sequence ID" value="NZ_LS992154.1"/>
</dbReference>
<proteinExistence type="inferred from homology"/>
<accession>A0A3B0Q8W1</accession>
<gene>
    <name evidence="4" type="primary">rsbV</name>
    <name evidence="4" type="ORF">C834K_0879</name>
</gene>
<dbReference type="InterPro" id="IPR002645">
    <property type="entry name" value="STAS_dom"/>
</dbReference>
<name>A0A3B0Q8W1_9CHLA</name>
<dbReference type="OrthoDB" id="280847at2"/>
<keyword evidence="5" id="KW-1185">Reference proteome</keyword>
<comment type="similarity">
    <text evidence="1 2">Belongs to the anti-sigma-factor antagonist family.</text>
</comment>
<dbReference type="Gene3D" id="3.30.750.24">
    <property type="entry name" value="STAS domain"/>
    <property type="match status" value="1"/>
</dbReference>
<dbReference type="AlphaFoldDB" id="A0A3B0Q8W1"/>
<evidence type="ECO:0000313" key="5">
    <source>
        <dbReference type="Proteomes" id="UP000258476"/>
    </source>
</evidence>